<sequence length="47" mass="5489">MLQQDGAAAMDDVEMVIRKDNKINFGKIQREILRFTTVESCFRRSAR</sequence>
<accession>A0ABZ0ZTU2</accession>
<evidence type="ECO:0000313" key="2">
    <source>
        <dbReference type="Proteomes" id="UP001327225"/>
    </source>
</evidence>
<gene>
    <name evidence="1" type="ORF">SHK19_05360</name>
</gene>
<dbReference type="EMBL" id="CP141059">
    <property type="protein sequence ID" value="WQQ27663.1"/>
    <property type="molecule type" value="Genomic_DNA"/>
</dbReference>
<dbReference type="Proteomes" id="UP001327225">
    <property type="component" value="Chromosome"/>
</dbReference>
<organism evidence="1 2">
    <name type="scientific">Nocardioides bizhenqiangii</name>
    <dbReference type="NCBI Taxonomy" id="3095076"/>
    <lineage>
        <taxon>Bacteria</taxon>
        <taxon>Bacillati</taxon>
        <taxon>Actinomycetota</taxon>
        <taxon>Actinomycetes</taxon>
        <taxon>Propionibacteriales</taxon>
        <taxon>Nocardioidaceae</taxon>
        <taxon>Nocardioides</taxon>
    </lineage>
</organism>
<keyword evidence="2" id="KW-1185">Reference proteome</keyword>
<protein>
    <submittedName>
        <fullName evidence="1">Uncharacterized protein</fullName>
    </submittedName>
</protein>
<evidence type="ECO:0000313" key="1">
    <source>
        <dbReference type="EMBL" id="WQQ27663.1"/>
    </source>
</evidence>
<proteinExistence type="predicted"/>
<dbReference type="RefSeq" id="WP_322938042.1">
    <property type="nucleotide sequence ID" value="NZ_CP141059.1"/>
</dbReference>
<name>A0ABZ0ZTU2_9ACTN</name>
<reference evidence="2" key="1">
    <citation type="submission" date="2023-12" db="EMBL/GenBank/DDBJ databases">
        <title>Novel species in genus Nocardioides.</title>
        <authorList>
            <person name="Zhou H."/>
        </authorList>
    </citation>
    <scope>NUCLEOTIDE SEQUENCE [LARGE SCALE GENOMIC DNA]</scope>
    <source>
        <strain evidence="2">HM61</strain>
    </source>
</reference>